<dbReference type="AlphaFoldDB" id="A0A4R4PD85"/>
<keyword evidence="1" id="KW-0456">Lyase</keyword>
<dbReference type="EMBL" id="SMJW01000003">
    <property type="protein sequence ID" value="TDC20044.1"/>
    <property type="molecule type" value="Genomic_DNA"/>
</dbReference>
<dbReference type="GO" id="GO:0016787">
    <property type="term" value="F:hydrolase activity"/>
    <property type="evidence" value="ECO:0007669"/>
    <property type="project" value="UniProtKB-KW"/>
</dbReference>
<dbReference type="SUPFAM" id="SSF51556">
    <property type="entry name" value="Metallo-dependent hydrolases"/>
    <property type="match status" value="1"/>
</dbReference>
<dbReference type="Proteomes" id="UP000295431">
    <property type="component" value="Unassembled WGS sequence"/>
</dbReference>
<evidence type="ECO:0000313" key="4">
    <source>
        <dbReference type="EMBL" id="TDC20044.1"/>
    </source>
</evidence>
<feature type="region of interest" description="Disordered" evidence="2">
    <location>
        <begin position="1"/>
        <end position="43"/>
    </location>
</feature>
<accession>A0A4R4PD85</accession>
<comment type="caution">
    <text evidence="4">The sequence shown here is derived from an EMBL/GenBank/DDBJ whole genome shotgun (WGS) entry which is preliminary data.</text>
</comment>
<dbReference type="InterPro" id="IPR006680">
    <property type="entry name" value="Amidohydro-rel"/>
</dbReference>
<dbReference type="InterPro" id="IPR032465">
    <property type="entry name" value="ACMSD"/>
</dbReference>
<name>A0A4R4PD85_9ACTN</name>
<dbReference type="InterPro" id="IPR032466">
    <property type="entry name" value="Metal_Hydrolase"/>
</dbReference>
<sequence>MCSRTRASRSPTGPSPLWAGRSRPVPRRSTSPAAGRPPHWWTCTRTSRSTRAHIAVPVPRKSRRTACRTRPMTMNSSVSRGRCRTSAKRSGAASAWCVTPEDEKRRKRTVDQDADGIAAEVLYPTVGLFLLEHVNRGYAQTVLSVYNRWLADAISGKQDRYIGCGASSAPSSESAVSTIIACREMGLSGVVLPLHPGEGVYSAATYDRLWSAAVDSGTPLTFHALPSSNPAATGAAHGIGLSAPWDAQNLLTDLVFGRVLERHPDLRVVFAEFDAGWVPYLLQRLDHYFLRHRRWLAMDTGVRRLPSEYVAESVYFTLQDDDLAVTHAAAGLNLLWGSDFPHAESTWPHSHGVVERLGRNLSEDDARSIFGGSVLDLYGVRA</sequence>
<dbReference type="PANTHER" id="PTHR21240">
    <property type="entry name" value="2-AMINO-3-CARBOXYLMUCONATE-6-SEMIALDEHYDE DECARBOXYLASE"/>
    <property type="match status" value="1"/>
</dbReference>
<organism evidence="4 5">
    <name type="scientific">Actinomadura bangladeshensis</name>
    <dbReference type="NCBI Taxonomy" id="453573"/>
    <lineage>
        <taxon>Bacteria</taxon>
        <taxon>Bacillati</taxon>
        <taxon>Actinomycetota</taxon>
        <taxon>Actinomycetes</taxon>
        <taxon>Streptosporangiales</taxon>
        <taxon>Thermomonosporaceae</taxon>
        <taxon>Actinomadura</taxon>
    </lineage>
</organism>
<evidence type="ECO:0000256" key="1">
    <source>
        <dbReference type="ARBA" id="ARBA00023239"/>
    </source>
</evidence>
<evidence type="ECO:0000259" key="3">
    <source>
        <dbReference type="Pfam" id="PF04909"/>
    </source>
</evidence>
<dbReference type="OrthoDB" id="8673349at2"/>
<dbReference type="Pfam" id="PF04909">
    <property type="entry name" value="Amidohydro_2"/>
    <property type="match status" value="1"/>
</dbReference>
<protein>
    <submittedName>
        <fullName evidence="4">Amidohydrolase</fullName>
    </submittedName>
</protein>
<evidence type="ECO:0000313" key="5">
    <source>
        <dbReference type="Proteomes" id="UP000295431"/>
    </source>
</evidence>
<dbReference type="GO" id="GO:0016831">
    <property type="term" value="F:carboxy-lyase activity"/>
    <property type="evidence" value="ECO:0007669"/>
    <property type="project" value="InterPro"/>
</dbReference>
<keyword evidence="4" id="KW-0378">Hydrolase</keyword>
<evidence type="ECO:0000256" key="2">
    <source>
        <dbReference type="SAM" id="MobiDB-lite"/>
    </source>
</evidence>
<dbReference type="GO" id="GO:0005737">
    <property type="term" value="C:cytoplasm"/>
    <property type="evidence" value="ECO:0007669"/>
    <property type="project" value="TreeGrafter"/>
</dbReference>
<proteinExistence type="predicted"/>
<feature type="compositionally biased region" description="Low complexity" evidence="2">
    <location>
        <begin position="21"/>
        <end position="32"/>
    </location>
</feature>
<dbReference type="GO" id="GO:0019748">
    <property type="term" value="P:secondary metabolic process"/>
    <property type="evidence" value="ECO:0007669"/>
    <property type="project" value="TreeGrafter"/>
</dbReference>
<reference evidence="4 5" key="1">
    <citation type="submission" date="2019-03" db="EMBL/GenBank/DDBJ databases">
        <title>Draft genome sequences of novel Actinobacteria.</title>
        <authorList>
            <person name="Sahin N."/>
            <person name="Ay H."/>
            <person name="Saygin H."/>
        </authorList>
    </citation>
    <scope>NUCLEOTIDE SEQUENCE [LARGE SCALE GENOMIC DNA]</scope>
    <source>
        <strain evidence="4 5">DSM 45347</strain>
    </source>
</reference>
<keyword evidence="5" id="KW-1185">Reference proteome</keyword>
<feature type="domain" description="Amidohydrolase-related" evidence="3">
    <location>
        <begin position="139"/>
        <end position="379"/>
    </location>
</feature>
<gene>
    <name evidence="4" type="ORF">E1284_01440</name>
</gene>
<dbReference type="PANTHER" id="PTHR21240:SF28">
    <property type="entry name" value="ISO-OROTATE DECARBOXYLASE (EUROFUNG)"/>
    <property type="match status" value="1"/>
</dbReference>
<dbReference type="Gene3D" id="3.20.20.140">
    <property type="entry name" value="Metal-dependent hydrolases"/>
    <property type="match status" value="1"/>
</dbReference>